<reference evidence="1 2" key="1">
    <citation type="submission" date="2018-07" db="EMBL/GenBank/DDBJ databases">
        <title>Genomic Encyclopedia of Type Strains, Phase III (KMG-III): the genomes of soil and plant-associated and newly described type strains.</title>
        <authorList>
            <person name="Whitman W."/>
        </authorList>
    </citation>
    <scope>NUCLEOTIDE SEQUENCE [LARGE SCALE GENOMIC DNA]</scope>
    <source>
        <strain evidence="1 2">CECT 7948</strain>
    </source>
</reference>
<name>A0A3D9LQ49_9FLAO</name>
<evidence type="ECO:0000313" key="2">
    <source>
        <dbReference type="Proteomes" id="UP000256919"/>
    </source>
</evidence>
<dbReference type="AlphaFoldDB" id="A0A3D9LQ49"/>
<organism evidence="1 2">
    <name type="scientific">Winogradskyella pacifica</name>
    <dbReference type="NCBI Taxonomy" id="664642"/>
    <lineage>
        <taxon>Bacteria</taxon>
        <taxon>Pseudomonadati</taxon>
        <taxon>Bacteroidota</taxon>
        <taxon>Flavobacteriia</taxon>
        <taxon>Flavobacteriales</taxon>
        <taxon>Flavobacteriaceae</taxon>
        <taxon>Winogradskyella</taxon>
    </lineage>
</organism>
<dbReference type="EMBL" id="QREI01000006">
    <property type="protein sequence ID" value="REE08567.1"/>
    <property type="molecule type" value="Genomic_DNA"/>
</dbReference>
<evidence type="ECO:0000313" key="1">
    <source>
        <dbReference type="EMBL" id="REE08567.1"/>
    </source>
</evidence>
<sequence length="39" mass="4561">MKNEEVFTIELQIGSHLIVMKIHRQMARFGNTNMCLILT</sequence>
<gene>
    <name evidence="1" type="ORF">DFQ09_10634</name>
</gene>
<proteinExistence type="predicted"/>
<keyword evidence="2" id="KW-1185">Reference proteome</keyword>
<protein>
    <submittedName>
        <fullName evidence="1">Uncharacterized protein</fullName>
    </submittedName>
</protein>
<accession>A0A3D9LQ49</accession>
<comment type="caution">
    <text evidence="1">The sequence shown here is derived from an EMBL/GenBank/DDBJ whole genome shotgun (WGS) entry which is preliminary data.</text>
</comment>
<dbReference type="Proteomes" id="UP000256919">
    <property type="component" value="Unassembled WGS sequence"/>
</dbReference>